<sequence length="1467" mass="169132">MPFNYNDPIDDINVVSMKIPYAPFDSYEKAFQLKPGIYVLPQAMFDLDSGDTADSWLNFTRYNSIETKQEFLNTISDHLEDISRGRAGKTLLDAIENLKPLPVYYEGEPLGGNLIGYDPENTKIAYFDTEEGYFDIATKEGKNRKVGHVIIMGLSPGAIANGIYNQQKMQGSVEGYGRGMGSMISIDPAVTGKVMSTGAIIPSFGVLAHELCHSFQVLIEVEKANTMFYIEDQYHGPLRDKEGNIIIDNFTGREKYPVKEVRAVEVNVTNPAWRDFYRRIVDVVGISHAFDYWKYLLRRIDYLDSEVLVGFSDKANVLRKRLDYRIWNIYYNFPTEVEIIADSLTAKGYPIDYIQRFLRGSYLDFEGPYKVESLELDPSDSKIQKLNNVVSCDLIHSRKKRSITAYKRSISKLISCIPSITSQPANFVEKDSFFKDVEINELRRNSIKVVNEFLDSQKNTDQFKPYFVNSFKSAEKYPRAKIINFKNSVEVLNRGLTSVPMDVFEFYGWCKSLIEVFKSDADNFTKTASALGIVPIVGDLLGIADALRKEDYNAVASQIALLAVLGGAVVIGGPIGLTISAIIGIIFLGIYLKDLIEGIIHYFAPRDLNEEVQKYTRLRDRVWKSDVVKKVKEQIIPEMESSYRVFETQVRESLEISINLILKNAEEAKNAEKDLNIKNEIMATACGRVEEMYYIYDEMLKDVAGKTIRDCKEAVYQLVKEYHSHNYEKNSKDILEQYKKDYVAQYISWKTYEGTLESDRIQNRKEGNERFETIKSRVSKIEILKDQWSWLDECFQGKFWPDLIFSLPLLHIDLREAQKEQYALTWDLPDLPEELLALLRVEAYVLSKKTKIPSYWISTQMKDKKTDHLIPITDSWDAIMVYIKTPTALIGEHSYAKVKVNKNGDRYVDIEVNGRKSYLKDYLLPVPYNEYLFQYASSSLSLSSSDGSLIQEKYTSKGKQRWIFRKFRDNFYMIINAETKNKLTSNLDGTIGIQSGNIEENQAYKWEVVLDDEGYIKFRSGVYPDRFIGLADHSQTFSLVPDGKNCLFNLIKADAGRVEDKKAYTIFSEYDNRCITSLYASNSTSLPLGLWSLTSHPSQVWLANTVEESLNSFSFSNIFSNYFIRNNNGKAYQNSVVKIPFELYPLGEDSFLMFFEQRTCIMEGSSKEDKEGWELIAGMPSGNPKEKILLRRWRFGEFPSPGIYYNIVAFENFRKIKSDRYINIVQGDQEVKIESYQNRECLFRFEKQEAEYYFIYDSMNNLLTLSPIPGNRTRVSPKPFSKSDRNKQLWKVTYDDERKAWRIINKEVQLAIQAEDFENQGLKLGSRAEIDSGWQSWLIVEPEAFGLETEKKYVATIENGEQDMVLSWDESTSTAREKIYKINHSILDMSIEPRIFPVKYLGKEAPFITMLDFIFVYEKGHYKLFSKDYAGDCLTFIPDKDSTENIVFAKESQDNIKNQIWNITKIE</sequence>
<evidence type="ECO:0000256" key="1">
    <source>
        <dbReference type="SAM" id="Phobius"/>
    </source>
</evidence>
<reference evidence="2" key="1">
    <citation type="submission" date="2014-07" db="EMBL/GenBank/DDBJ databases">
        <title>Genome of Chryseobacterium piperi CTM.</title>
        <authorList>
            <person name="Pipes S.E."/>
            <person name="Stropko S.J."/>
            <person name="Newman J.D."/>
        </authorList>
    </citation>
    <scope>NUCLEOTIDE SEQUENCE [LARGE SCALE GENOMIC DNA]</scope>
    <source>
        <strain evidence="2">CTM</strain>
    </source>
</reference>
<dbReference type="CDD" id="cd00161">
    <property type="entry name" value="beta-trefoil_Ricin-like"/>
    <property type="match status" value="1"/>
</dbReference>
<proteinExistence type="predicted"/>
<dbReference type="Gene3D" id="2.80.10.50">
    <property type="match status" value="1"/>
</dbReference>
<keyword evidence="3" id="KW-1185">Reference proteome</keyword>
<dbReference type="KEGG" id="cpip:CJF12_06335"/>
<feature type="transmembrane region" description="Helical" evidence="1">
    <location>
        <begin position="559"/>
        <end position="592"/>
    </location>
</feature>
<dbReference type="Proteomes" id="UP000028709">
    <property type="component" value="Unassembled WGS sequence"/>
</dbReference>
<keyword evidence="1" id="KW-0812">Transmembrane</keyword>
<dbReference type="EMBL" id="JPRJ01000059">
    <property type="protein sequence ID" value="KFF15304.1"/>
    <property type="molecule type" value="Genomic_DNA"/>
</dbReference>
<evidence type="ECO:0000313" key="2">
    <source>
        <dbReference type="EMBL" id="KFF15304.1"/>
    </source>
</evidence>
<evidence type="ECO:0000313" key="3">
    <source>
        <dbReference type="Proteomes" id="UP000028709"/>
    </source>
</evidence>
<dbReference type="Gene3D" id="3.90.1240.10">
    <property type="entry name" value="Metalloproteases ('zincins'), catalytic domain like"/>
    <property type="match status" value="1"/>
</dbReference>
<comment type="caution">
    <text evidence="2">The sequence shown here is derived from an EMBL/GenBank/DDBJ whole genome shotgun (WGS) entry which is preliminary data.</text>
</comment>
<organism evidence="2 3">
    <name type="scientific">Chryseobacterium piperi</name>
    <dbReference type="NCBI Taxonomy" id="558152"/>
    <lineage>
        <taxon>Bacteria</taxon>
        <taxon>Pseudomonadati</taxon>
        <taxon>Bacteroidota</taxon>
        <taxon>Flavobacteriia</taxon>
        <taxon>Flavobacteriales</taxon>
        <taxon>Weeksellaceae</taxon>
        <taxon>Chryseobacterium group</taxon>
        <taxon>Chryseobacterium</taxon>
    </lineage>
</organism>
<dbReference type="SUPFAM" id="SSF55486">
    <property type="entry name" value="Metalloproteases ('zincins'), catalytic domain"/>
    <property type="match status" value="1"/>
</dbReference>
<keyword evidence="1" id="KW-0472">Membrane</keyword>
<dbReference type="RefSeq" id="WP_034687872.1">
    <property type="nucleotide sequence ID" value="NZ_CP023049.2"/>
</dbReference>
<dbReference type="Gene3D" id="1.10.490.40">
    <property type="entry name" value="Diphtheria toxin, translocation domain"/>
    <property type="match status" value="1"/>
</dbReference>
<keyword evidence="1" id="KW-1133">Transmembrane helix</keyword>
<gene>
    <name evidence="2" type="ORF">IQ37_18705</name>
</gene>
<dbReference type="STRING" id="558152.IQ37_18705"/>
<feature type="transmembrane region" description="Helical" evidence="1">
    <location>
        <begin position="528"/>
        <end position="547"/>
    </location>
</feature>
<dbReference type="InterPro" id="IPR035992">
    <property type="entry name" value="Ricin_B-like_lectins"/>
</dbReference>
<accession>A0A086AF40</accession>
<name>A0A086AF40_9FLAO</name>
<dbReference type="SUPFAM" id="SSF50370">
    <property type="entry name" value="Ricin B-like lectins"/>
    <property type="match status" value="1"/>
</dbReference>
<protein>
    <submittedName>
        <fullName evidence="2">Uncharacterized protein</fullName>
    </submittedName>
</protein>